<name>A0A553QGE5_9TELE</name>
<dbReference type="Proteomes" id="UP000316079">
    <property type="component" value="Unassembled WGS sequence"/>
</dbReference>
<gene>
    <name evidence="2" type="ORF">DNTS_032299</name>
</gene>
<evidence type="ECO:0000313" key="2">
    <source>
        <dbReference type="EMBL" id="TRY89004.1"/>
    </source>
</evidence>
<keyword evidence="3" id="KW-1185">Reference proteome</keyword>
<evidence type="ECO:0000256" key="1">
    <source>
        <dbReference type="SAM" id="MobiDB-lite"/>
    </source>
</evidence>
<dbReference type="AlphaFoldDB" id="A0A553QGE5"/>
<reference evidence="2 3" key="1">
    <citation type="journal article" date="2019" name="Sci. Data">
        <title>Hybrid genome assembly and annotation of Danionella translucida.</title>
        <authorList>
            <person name="Kadobianskyi M."/>
            <person name="Schulze L."/>
            <person name="Schuelke M."/>
            <person name="Judkewitz B."/>
        </authorList>
    </citation>
    <scope>NUCLEOTIDE SEQUENCE [LARGE SCALE GENOMIC DNA]</scope>
    <source>
        <strain evidence="2 3">Bolton</strain>
    </source>
</reference>
<feature type="compositionally biased region" description="Low complexity" evidence="1">
    <location>
        <begin position="23"/>
        <end position="35"/>
    </location>
</feature>
<dbReference type="EMBL" id="SRMA01026009">
    <property type="protein sequence ID" value="TRY89004.1"/>
    <property type="molecule type" value="Genomic_DNA"/>
</dbReference>
<accession>A0A553QGE5</accession>
<dbReference type="OrthoDB" id="8950052at2759"/>
<evidence type="ECO:0000313" key="3">
    <source>
        <dbReference type="Proteomes" id="UP000316079"/>
    </source>
</evidence>
<comment type="caution">
    <text evidence="2">The sequence shown here is derived from an EMBL/GenBank/DDBJ whole genome shotgun (WGS) entry which is preliminary data.</text>
</comment>
<protein>
    <submittedName>
        <fullName evidence="2">Uncharacterized protein</fullName>
    </submittedName>
</protein>
<sequence length="148" mass="17046">MLSCSGFYESALNRTPEECSGKTVSDTSSSRSVTVTRQLDSRAMDVSVVRRVEEEKRGSPARSPCPRRYRGLHRGFLMATAVVTEEEEDVDRRPIRRARSKSDTPYLTESRLSYTLQTEAMDQKRRTFSPEAASLVKWRTQRRYCEKL</sequence>
<organism evidence="2 3">
    <name type="scientific">Danionella cerebrum</name>
    <dbReference type="NCBI Taxonomy" id="2873325"/>
    <lineage>
        <taxon>Eukaryota</taxon>
        <taxon>Metazoa</taxon>
        <taxon>Chordata</taxon>
        <taxon>Craniata</taxon>
        <taxon>Vertebrata</taxon>
        <taxon>Euteleostomi</taxon>
        <taxon>Actinopterygii</taxon>
        <taxon>Neopterygii</taxon>
        <taxon>Teleostei</taxon>
        <taxon>Ostariophysi</taxon>
        <taxon>Cypriniformes</taxon>
        <taxon>Danionidae</taxon>
        <taxon>Danioninae</taxon>
        <taxon>Danionella</taxon>
    </lineage>
</organism>
<feature type="region of interest" description="Disordered" evidence="1">
    <location>
        <begin position="15"/>
        <end position="35"/>
    </location>
</feature>
<proteinExistence type="predicted"/>